<dbReference type="GeneTree" id="ENSGT00940000164656"/>
<dbReference type="InterPro" id="IPR027805">
    <property type="entry name" value="Transposase_HTH_dom"/>
</dbReference>
<dbReference type="Proteomes" id="UP000694546">
    <property type="component" value="Chromosome 15"/>
</dbReference>
<feature type="domain" description="Transposase Helix-turn-helix" evidence="1">
    <location>
        <begin position="188"/>
        <end position="237"/>
    </location>
</feature>
<reference evidence="2" key="2">
    <citation type="submission" date="2025-09" db="UniProtKB">
        <authorList>
            <consortium name="Ensembl"/>
        </authorList>
    </citation>
    <scope>IDENTIFICATION</scope>
</reference>
<keyword evidence="3" id="KW-1185">Reference proteome</keyword>
<sequence length="311" mass="35629">MSSLISSVSGCHNNWRERRLFLESECFQHKKRRSEFCGAPFNLFPPPSTKEDLRSWLKALNLKHVCSYHFVDGKPTAEHPIPEKWLGYETQAKARRRVLVRHSNTVPSGTLDASTQWGDPSLSDHSYAGPLALHLPLQNDQATQCASSEVNLQLLRNDHLCLLYTGLNLEAFNTLVENLTKEYVNSSQLSPRDQLLMNLMKLRLNLLQGDLAERFGTSQSIESKVTSCWLVFMEENMRCYVPWLPRETIQATMPQCFQEHYPKVTCIIDCSETPFQKPHNLDSRGESKSHYYICAALCNLRGDIINDPEDR</sequence>
<dbReference type="OMA" id="ESKSHYY"/>
<dbReference type="PANTHER" id="PTHR23080">
    <property type="entry name" value="THAP DOMAIN PROTEIN"/>
    <property type="match status" value="1"/>
</dbReference>
<dbReference type="Pfam" id="PF13613">
    <property type="entry name" value="HTH_Tnp_4"/>
    <property type="match status" value="1"/>
</dbReference>
<accession>A0A8C5ANF4</accession>
<evidence type="ECO:0000313" key="2">
    <source>
        <dbReference type="Ensembl" id="ENSGMOP00000034241.1"/>
    </source>
</evidence>
<reference evidence="2" key="1">
    <citation type="submission" date="2025-08" db="UniProtKB">
        <authorList>
            <consortium name="Ensembl"/>
        </authorList>
    </citation>
    <scope>IDENTIFICATION</scope>
</reference>
<dbReference type="PANTHER" id="PTHR23080:SF143">
    <property type="entry name" value="SI:DKEY-56D12.4"/>
    <property type="match status" value="1"/>
</dbReference>
<protein>
    <recommendedName>
        <fullName evidence="1">Transposase Helix-turn-helix domain-containing protein</fullName>
    </recommendedName>
</protein>
<dbReference type="AlphaFoldDB" id="A0A8C5ANF4"/>
<evidence type="ECO:0000259" key="1">
    <source>
        <dbReference type="Pfam" id="PF13613"/>
    </source>
</evidence>
<evidence type="ECO:0000313" key="3">
    <source>
        <dbReference type="Proteomes" id="UP000694546"/>
    </source>
</evidence>
<dbReference type="Ensembl" id="ENSGMOT00000027223.1">
    <property type="protein sequence ID" value="ENSGMOP00000034241.1"/>
    <property type="gene ID" value="ENSGMOG00000025935.1"/>
</dbReference>
<name>A0A8C5ANF4_GADMO</name>
<proteinExistence type="predicted"/>
<organism evidence="2 3">
    <name type="scientific">Gadus morhua</name>
    <name type="common">Atlantic cod</name>
    <dbReference type="NCBI Taxonomy" id="8049"/>
    <lineage>
        <taxon>Eukaryota</taxon>
        <taxon>Metazoa</taxon>
        <taxon>Chordata</taxon>
        <taxon>Craniata</taxon>
        <taxon>Vertebrata</taxon>
        <taxon>Euteleostomi</taxon>
        <taxon>Actinopterygii</taxon>
        <taxon>Neopterygii</taxon>
        <taxon>Teleostei</taxon>
        <taxon>Neoteleostei</taxon>
        <taxon>Acanthomorphata</taxon>
        <taxon>Zeiogadaria</taxon>
        <taxon>Gadariae</taxon>
        <taxon>Gadiformes</taxon>
        <taxon>Gadoidei</taxon>
        <taxon>Gadidae</taxon>
        <taxon>Gadus</taxon>
    </lineage>
</organism>